<organism evidence="1 2">
    <name type="scientific">Cupriavidus taiwanensis</name>
    <dbReference type="NCBI Taxonomy" id="164546"/>
    <lineage>
        <taxon>Bacteria</taxon>
        <taxon>Pseudomonadati</taxon>
        <taxon>Pseudomonadota</taxon>
        <taxon>Betaproteobacteria</taxon>
        <taxon>Burkholderiales</taxon>
        <taxon>Burkholderiaceae</taxon>
        <taxon>Cupriavidus</taxon>
    </lineage>
</organism>
<dbReference type="Proteomes" id="UP000255505">
    <property type="component" value="Plasmid II"/>
</dbReference>
<proteinExistence type="predicted"/>
<geneLocation type="plasmid" evidence="1">
    <name>II</name>
</geneLocation>
<name>A0A375IPE9_9BURK</name>
<reference evidence="1 2" key="1">
    <citation type="submission" date="2018-01" db="EMBL/GenBank/DDBJ databases">
        <authorList>
            <person name="Gaut B.S."/>
            <person name="Morton B.R."/>
            <person name="Clegg M.T."/>
            <person name="Duvall M.R."/>
        </authorList>
    </citation>
    <scope>NUCLEOTIDE SEQUENCE [LARGE SCALE GENOMIC DNA]</scope>
    <source>
        <strain evidence="1">Cupriavidus taiwanensis LMG 19425</strain>
        <plasmid evidence="2">Plasmid ii</plasmid>
    </source>
</reference>
<sequence length="28" mass="3111">MTVSTSSIPQCAVHIIEADGIQVFYRED</sequence>
<protein>
    <submittedName>
        <fullName evidence="1">Uncharacterized protein</fullName>
    </submittedName>
</protein>
<dbReference type="AlphaFoldDB" id="A0A375IPE9"/>
<keyword evidence="1" id="KW-0614">Plasmid</keyword>
<evidence type="ECO:0000313" key="1">
    <source>
        <dbReference type="EMBL" id="SPK75981.1"/>
    </source>
</evidence>
<accession>A0A375IPE9</accession>
<evidence type="ECO:0000313" key="2">
    <source>
        <dbReference type="Proteomes" id="UP000255505"/>
    </source>
</evidence>
<dbReference type="EMBL" id="LT991977">
    <property type="protein sequence ID" value="SPK75981.1"/>
    <property type="molecule type" value="Genomic_DNA"/>
</dbReference>
<gene>
    <name evidence="1" type="ORF">CT19425_MP70141</name>
</gene>